<proteinExistence type="predicted"/>
<evidence type="ECO:0000259" key="2">
    <source>
        <dbReference type="SMART" id="SM00943"/>
    </source>
</evidence>
<dbReference type="InterPro" id="IPR051620">
    <property type="entry name" value="ORF904-like_C"/>
</dbReference>
<keyword evidence="1" id="KW-0378">Hydrolase</keyword>
<dbReference type="InterPro" id="IPR015330">
    <property type="entry name" value="DNA_primase/pol_bifunc_N"/>
</dbReference>
<dbReference type="PANTHER" id="PTHR35372:SF2">
    <property type="entry name" value="SF3 HELICASE DOMAIN-CONTAINING PROTEIN"/>
    <property type="match status" value="1"/>
</dbReference>
<evidence type="ECO:0000313" key="3">
    <source>
        <dbReference type="EMBL" id="MBE9638283.1"/>
    </source>
</evidence>
<name>A0ABR9X4A0_9RHOB</name>
<dbReference type="RefSeq" id="WP_194135585.1">
    <property type="nucleotide sequence ID" value="NZ_JADFFK010000011.1"/>
</dbReference>
<dbReference type="CDD" id="cd04859">
    <property type="entry name" value="Prim_Pol"/>
    <property type="match status" value="1"/>
</dbReference>
<evidence type="ECO:0000256" key="1">
    <source>
        <dbReference type="ARBA" id="ARBA00022801"/>
    </source>
</evidence>
<protein>
    <submittedName>
        <fullName evidence="3">Bifunctional DNA primase/polymerase</fullName>
    </submittedName>
</protein>
<dbReference type="InterPro" id="IPR014819">
    <property type="entry name" value="PriCT_2"/>
</dbReference>
<accession>A0ABR9X4A0</accession>
<keyword evidence="4" id="KW-1185">Reference proteome</keyword>
<dbReference type="Proteomes" id="UP000607796">
    <property type="component" value="Unassembled WGS sequence"/>
</dbReference>
<sequence>MPSSHIASAKTAKQPDIAASIQKGGNGGGMLEAALALVAFGFRVFPTYVTKAGQKAGIIGKRNRLYNGQRWSNTGDAEVVRRYWEYSPRAMIGIPTGELLPCGNRLMVIDVDVPSPGGHKADGVAAFKALCEPHGVAPVTVTARTASGGWHLYFTVPESCHVVNGTEVLPGVDVRGMRGMVIAPPSRHRRTGSYHWVRGRAPGEVPIAPAPAWLLAVLKQEGQRKPNGVGSDLGNTITQQVMLEPTPIVLPAPAAHAEMLWADQGHGYVGVTRFDALPWVTTAEMAALLDLLDPDLGHDNWYQIGMALHLMTGGGPAGLQLWEQWSANGDKYKPADAERADPSECEYRYGTFETDKDTMVGFGTIVRVLKQEAADAMTAYELLAEVGVVPSLRTAALADRWHRAQQQAAAHAAMDAISAKLSGGSAMA</sequence>
<comment type="caution">
    <text evidence="3">The sequence shown here is derived from an EMBL/GenBank/DDBJ whole genome shotgun (WGS) entry which is preliminary data.</text>
</comment>
<dbReference type="PANTHER" id="PTHR35372">
    <property type="entry name" value="ATP BINDING PROTEIN-RELATED"/>
    <property type="match status" value="1"/>
</dbReference>
<dbReference type="Pfam" id="PF09250">
    <property type="entry name" value="Prim-Pol"/>
    <property type="match status" value="1"/>
</dbReference>
<dbReference type="EMBL" id="JADFFK010000011">
    <property type="protein sequence ID" value="MBE9638283.1"/>
    <property type="molecule type" value="Genomic_DNA"/>
</dbReference>
<feature type="domain" description="DNA primase/polymerase bifunctional N-terminal" evidence="2">
    <location>
        <begin position="34"/>
        <end position="214"/>
    </location>
</feature>
<dbReference type="Pfam" id="PF08707">
    <property type="entry name" value="PriCT_2"/>
    <property type="match status" value="1"/>
</dbReference>
<dbReference type="SUPFAM" id="SSF56747">
    <property type="entry name" value="Prim-pol domain"/>
    <property type="match status" value="1"/>
</dbReference>
<organism evidence="3 4">
    <name type="scientific">Salipiger mangrovisoli</name>
    <dbReference type="NCBI Taxonomy" id="2865933"/>
    <lineage>
        <taxon>Bacteria</taxon>
        <taxon>Pseudomonadati</taxon>
        <taxon>Pseudomonadota</taxon>
        <taxon>Alphaproteobacteria</taxon>
        <taxon>Rhodobacterales</taxon>
        <taxon>Roseobacteraceae</taxon>
        <taxon>Salipiger</taxon>
    </lineage>
</organism>
<reference evidence="3 4" key="1">
    <citation type="journal article" date="2021" name="Int. J. Syst. Evol. Microbiol.">
        <title>Salipiger mangrovisoli sp. nov., isolated from mangrove soil and the proposal for the reclassification of Paraphaeobacter pallidus as Salipiger pallidus comb. nov.</title>
        <authorList>
            <person name="Du J."/>
            <person name="Liu Y."/>
            <person name="Pei T."/>
            <person name="Deng M.R."/>
            <person name="Zhu H."/>
        </authorList>
    </citation>
    <scope>NUCLEOTIDE SEQUENCE [LARGE SCALE GENOMIC DNA]</scope>
    <source>
        <strain evidence="3 4">6D45A</strain>
    </source>
</reference>
<evidence type="ECO:0000313" key="4">
    <source>
        <dbReference type="Proteomes" id="UP000607796"/>
    </source>
</evidence>
<dbReference type="SMART" id="SM00943">
    <property type="entry name" value="Prim-Pol"/>
    <property type="match status" value="1"/>
</dbReference>
<gene>
    <name evidence="3" type="ORF">IQ782_15625</name>
</gene>